<sequence>MFWEDRWIPGLPNFSLISTKPTGDGTERVKDVISADERGWNKVKLKQIVSKEEVDAILKIPISKFQREDLLVWHYTTNGEYSVKSGYHVANQERTKGKEEKPSTSLVINTNLWAIIWKLRVPHKIRHFWWRACSNSLATKENLLKRRCGQSQVCPICNQFDETIEHMLFDCHWARAVWFGSNVQLNVGNGHPTSVIRWTSQAVDQFKKEDVMKYLERVVFIAWLPTTITGYQTVEEANFQVTI</sequence>
<name>A0ACC0MZW5_RHOML</name>
<accession>A0ACC0MZW5</accession>
<comment type="caution">
    <text evidence="1">The sequence shown here is derived from an EMBL/GenBank/DDBJ whole genome shotgun (WGS) entry which is preliminary data.</text>
</comment>
<keyword evidence="2" id="KW-1185">Reference proteome</keyword>
<proteinExistence type="predicted"/>
<evidence type="ECO:0000313" key="1">
    <source>
        <dbReference type="EMBL" id="KAI8546404.1"/>
    </source>
</evidence>
<protein>
    <submittedName>
        <fullName evidence="1">Uncharacterized protein</fullName>
    </submittedName>
</protein>
<dbReference type="EMBL" id="CM046394">
    <property type="protein sequence ID" value="KAI8546404.1"/>
    <property type="molecule type" value="Genomic_DNA"/>
</dbReference>
<evidence type="ECO:0000313" key="2">
    <source>
        <dbReference type="Proteomes" id="UP001062846"/>
    </source>
</evidence>
<gene>
    <name evidence="1" type="ORF">RHMOL_Rhmol07G0114600</name>
</gene>
<organism evidence="1 2">
    <name type="scientific">Rhododendron molle</name>
    <name type="common">Chinese azalea</name>
    <name type="synonym">Azalea mollis</name>
    <dbReference type="NCBI Taxonomy" id="49168"/>
    <lineage>
        <taxon>Eukaryota</taxon>
        <taxon>Viridiplantae</taxon>
        <taxon>Streptophyta</taxon>
        <taxon>Embryophyta</taxon>
        <taxon>Tracheophyta</taxon>
        <taxon>Spermatophyta</taxon>
        <taxon>Magnoliopsida</taxon>
        <taxon>eudicotyledons</taxon>
        <taxon>Gunneridae</taxon>
        <taxon>Pentapetalae</taxon>
        <taxon>asterids</taxon>
        <taxon>Ericales</taxon>
        <taxon>Ericaceae</taxon>
        <taxon>Ericoideae</taxon>
        <taxon>Rhodoreae</taxon>
        <taxon>Rhododendron</taxon>
    </lineage>
</organism>
<dbReference type="Proteomes" id="UP001062846">
    <property type="component" value="Chromosome 7"/>
</dbReference>
<reference evidence="1" key="1">
    <citation type="submission" date="2022-02" db="EMBL/GenBank/DDBJ databases">
        <title>Plant Genome Project.</title>
        <authorList>
            <person name="Zhang R.-G."/>
        </authorList>
    </citation>
    <scope>NUCLEOTIDE SEQUENCE</scope>
    <source>
        <strain evidence="1">AT1</strain>
    </source>
</reference>